<gene>
    <name evidence="3" type="primary">dnj42</name>
    <name evidence="3" type="ORF">VOLCADRAFT_31637</name>
</gene>
<feature type="non-terminal residue" evidence="3">
    <location>
        <position position="1"/>
    </location>
</feature>
<dbReference type="eggNOG" id="KOG0715">
    <property type="taxonomic scope" value="Eukaryota"/>
</dbReference>
<dbReference type="Pfam" id="PF00226">
    <property type="entry name" value="DnaJ"/>
    <property type="match status" value="1"/>
</dbReference>
<dbReference type="Gene3D" id="2.60.260.20">
    <property type="entry name" value="Urease metallochaperone UreE, N-terminal domain"/>
    <property type="match status" value="2"/>
</dbReference>
<dbReference type="PROSITE" id="PS00636">
    <property type="entry name" value="DNAJ_1"/>
    <property type="match status" value="1"/>
</dbReference>
<reference evidence="3 4" key="1">
    <citation type="journal article" date="2010" name="Science">
        <title>Genomic analysis of organismal complexity in the multicellular green alga Volvox carteri.</title>
        <authorList>
            <person name="Prochnik S.E."/>
            <person name="Umen J."/>
            <person name="Nedelcu A.M."/>
            <person name="Hallmann A."/>
            <person name="Miller S.M."/>
            <person name="Nishii I."/>
            <person name="Ferris P."/>
            <person name="Kuo A."/>
            <person name="Mitros T."/>
            <person name="Fritz-Laylin L.K."/>
            <person name="Hellsten U."/>
            <person name="Chapman J."/>
            <person name="Simakov O."/>
            <person name="Rensing S.A."/>
            <person name="Terry A."/>
            <person name="Pangilinan J."/>
            <person name="Kapitonov V."/>
            <person name="Jurka J."/>
            <person name="Salamov A."/>
            <person name="Shapiro H."/>
            <person name="Schmutz J."/>
            <person name="Grimwood J."/>
            <person name="Lindquist E."/>
            <person name="Lucas S."/>
            <person name="Grigoriev I.V."/>
            <person name="Schmitt R."/>
            <person name="Kirk D."/>
            <person name="Rokhsar D.S."/>
        </authorList>
    </citation>
    <scope>NUCLEOTIDE SEQUENCE [LARGE SCALE GENOMIC DNA]</scope>
    <source>
        <strain evidence="4">f. Nagariensis / Eve</strain>
    </source>
</reference>
<dbReference type="PRINTS" id="PR00625">
    <property type="entry name" value="JDOMAIN"/>
</dbReference>
<feature type="domain" description="J" evidence="2">
    <location>
        <begin position="1"/>
        <end position="64"/>
    </location>
</feature>
<feature type="non-terminal residue" evidence="3">
    <location>
        <position position="346"/>
    </location>
</feature>
<keyword evidence="4" id="KW-1185">Reference proteome</keyword>
<dbReference type="InterPro" id="IPR036869">
    <property type="entry name" value="J_dom_sf"/>
</dbReference>
<dbReference type="InParanoid" id="D8UJE9"/>
<organism evidence="4">
    <name type="scientific">Volvox carteri f. nagariensis</name>
    <dbReference type="NCBI Taxonomy" id="3068"/>
    <lineage>
        <taxon>Eukaryota</taxon>
        <taxon>Viridiplantae</taxon>
        <taxon>Chlorophyta</taxon>
        <taxon>core chlorophytes</taxon>
        <taxon>Chlorophyceae</taxon>
        <taxon>CS clade</taxon>
        <taxon>Chlamydomonadales</taxon>
        <taxon>Volvocaceae</taxon>
        <taxon>Volvox</taxon>
    </lineage>
</organism>
<dbReference type="PROSITE" id="PS50076">
    <property type="entry name" value="DNAJ_2"/>
    <property type="match status" value="1"/>
</dbReference>
<dbReference type="KEGG" id="vcn:VOLCADRAFT_31637"/>
<protein>
    <submittedName>
        <fullName evidence="3">Molecular chaperone</fullName>
    </submittedName>
</protein>
<keyword evidence="1" id="KW-0143">Chaperone</keyword>
<evidence type="ECO:0000256" key="1">
    <source>
        <dbReference type="ARBA" id="ARBA00023186"/>
    </source>
</evidence>
<dbReference type="InterPro" id="IPR018253">
    <property type="entry name" value="DnaJ_domain_CS"/>
</dbReference>
<dbReference type="EMBL" id="GL378425">
    <property type="protein sequence ID" value="EFJ40159.1"/>
    <property type="molecule type" value="Genomic_DNA"/>
</dbReference>
<accession>D8UJE9</accession>
<dbReference type="Pfam" id="PF01556">
    <property type="entry name" value="DnaJ_C"/>
    <property type="match status" value="1"/>
</dbReference>
<proteinExistence type="predicted"/>
<sequence length="346" mass="36491">LYGLLGIKRSATRAEIKAAYRSAARRLHPDTNASPAAQDDFQRIKAAYEVLVDSRLRKVYDNLGLIALGPKFSELHSYLGYGTEYAGENCSVRQGPGVRGRDVHLVLGLMLSEAAQGAYKILSYNAMSACEDCQGGREVGENVTAWCTTEHALLKSSRQTSTFPSTFPSTDLLEKPPFVPSVCVCVCVCVSLCSGRGRHVAVRELAVQVPAGVDSGQVLRVCGEGGAGRCGGAPGDLLVRLEVYPESNLERRGFDLHSVLAVDVFLAVLGGAVEVATVRGGRLLHVPPGSQPGDVLCLSGAGIAHTASGGGGTQRGDHYFTLTVRLPSAQQLCGPSLELLTQLAAV</sequence>
<dbReference type="Gene3D" id="1.10.287.110">
    <property type="entry name" value="DnaJ domain"/>
    <property type="match status" value="1"/>
</dbReference>
<dbReference type="AlphaFoldDB" id="D8UJE9"/>
<dbReference type="CDD" id="cd06257">
    <property type="entry name" value="DnaJ"/>
    <property type="match status" value="1"/>
</dbReference>
<evidence type="ECO:0000259" key="2">
    <source>
        <dbReference type="PROSITE" id="PS50076"/>
    </source>
</evidence>
<dbReference type="GO" id="GO:0051082">
    <property type="term" value="F:unfolded protein binding"/>
    <property type="evidence" value="ECO:0007669"/>
    <property type="project" value="InterPro"/>
</dbReference>
<dbReference type="Proteomes" id="UP000001058">
    <property type="component" value="Unassembled WGS sequence"/>
</dbReference>
<dbReference type="SUPFAM" id="SSF46565">
    <property type="entry name" value="Chaperone J-domain"/>
    <property type="match status" value="1"/>
</dbReference>
<evidence type="ECO:0000313" key="3">
    <source>
        <dbReference type="EMBL" id="EFJ40159.1"/>
    </source>
</evidence>
<evidence type="ECO:0000313" key="4">
    <source>
        <dbReference type="Proteomes" id="UP000001058"/>
    </source>
</evidence>
<dbReference type="InterPro" id="IPR008971">
    <property type="entry name" value="HSP40/DnaJ_pept-bd"/>
</dbReference>
<dbReference type="OrthoDB" id="540730at2759"/>
<name>D8UJE9_VOLCA</name>
<dbReference type="GeneID" id="9628246"/>
<dbReference type="GO" id="GO:0042026">
    <property type="term" value="P:protein refolding"/>
    <property type="evidence" value="ECO:0007669"/>
    <property type="project" value="TreeGrafter"/>
</dbReference>
<dbReference type="InterPro" id="IPR002939">
    <property type="entry name" value="DnaJ_C"/>
</dbReference>
<dbReference type="SMART" id="SM00271">
    <property type="entry name" value="DnaJ"/>
    <property type="match status" value="1"/>
</dbReference>
<dbReference type="CDD" id="cd10747">
    <property type="entry name" value="DnaJ_C"/>
    <property type="match status" value="1"/>
</dbReference>
<dbReference type="RefSeq" id="XP_002958769.1">
    <property type="nucleotide sequence ID" value="XM_002958723.1"/>
</dbReference>
<dbReference type="PANTHER" id="PTHR43096:SF52">
    <property type="entry name" value="DNAJ HOMOLOG 1, MITOCHONDRIAL-RELATED"/>
    <property type="match status" value="1"/>
</dbReference>
<dbReference type="STRING" id="3068.D8UJE9"/>
<dbReference type="InterPro" id="IPR001623">
    <property type="entry name" value="DnaJ_domain"/>
</dbReference>
<dbReference type="SUPFAM" id="SSF49493">
    <property type="entry name" value="HSP40/DnaJ peptide-binding domain"/>
    <property type="match status" value="2"/>
</dbReference>
<dbReference type="PANTHER" id="PTHR43096">
    <property type="entry name" value="DNAJ HOMOLOG 1, MITOCHONDRIAL-RELATED"/>
    <property type="match status" value="1"/>
</dbReference>
<dbReference type="GO" id="GO:0005737">
    <property type="term" value="C:cytoplasm"/>
    <property type="evidence" value="ECO:0007669"/>
    <property type="project" value="TreeGrafter"/>
</dbReference>